<name>A0A1H1XH67_MUCMA</name>
<gene>
    <name evidence="3" type="ORF">SAMN05216490_2452</name>
</gene>
<evidence type="ECO:0000256" key="2">
    <source>
        <dbReference type="ARBA" id="ARBA00023295"/>
    </source>
</evidence>
<dbReference type="PROSITE" id="PS00928">
    <property type="entry name" value="TREHALASE_2"/>
    <property type="match status" value="1"/>
</dbReference>
<dbReference type="STRING" id="652787.SAMN05216490_2452"/>
<dbReference type="PANTHER" id="PTHR23403">
    <property type="entry name" value="TREHALASE"/>
    <property type="match status" value="1"/>
</dbReference>
<dbReference type="NCBIfam" id="NF009773">
    <property type="entry name" value="PRK13270.1"/>
    <property type="match status" value="1"/>
</dbReference>
<dbReference type="Proteomes" id="UP000199679">
    <property type="component" value="Chromosome I"/>
</dbReference>
<dbReference type="InterPro" id="IPR012341">
    <property type="entry name" value="6hp_glycosidase-like_sf"/>
</dbReference>
<proteinExistence type="predicted"/>
<dbReference type="OrthoDB" id="106887at2"/>
<dbReference type="AlphaFoldDB" id="A0A1H1XH67"/>
<dbReference type="PROSITE" id="PS00927">
    <property type="entry name" value="TREHALASE_1"/>
    <property type="match status" value="1"/>
</dbReference>
<dbReference type="Pfam" id="PF01204">
    <property type="entry name" value="Trehalase"/>
    <property type="match status" value="1"/>
</dbReference>
<dbReference type="EMBL" id="LT629740">
    <property type="protein sequence ID" value="SDT08593.1"/>
    <property type="molecule type" value="Genomic_DNA"/>
</dbReference>
<keyword evidence="2" id="KW-0326">Glycosidase</keyword>
<dbReference type="PRINTS" id="PR00744">
    <property type="entry name" value="GLHYDRLASE37"/>
</dbReference>
<keyword evidence="1" id="KW-0378">Hydrolase</keyword>
<dbReference type="SUPFAM" id="SSF48208">
    <property type="entry name" value="Six-hairpin glycosidases"/>
    <property type="match status" value="1"/>
</dbReference>
<dbReference type="InterPro" id="IPR001661">
    <property type="entry name" value="Glyco_hydro_37"/>
</dbReference>
<dbReference type="InterPro" id="IPR018232">
    <property type="entry name" value="Glyco_hydro_37_CS"/>
</dbReference>
<evidence type="ECO:0000313" key="4">
    <source>
        <dbReference type="Proteomes" id="UP000199679"/>
    </source>
</evidence>
<dbReference type="InterPro" id="IPR008928">
    <property type="entry name" value="6-hairpin_glycosidase_sf"/>
</dbReference>
<evidence type="ECO:0000256" key="1">
    <source>
        <dbReference type="ARBA" id="ARBA00022801"/>
    </source>
</evidence>
<dbReference type="RefSeq" id="WP_091372925.1">
    <property type="nucleotide sequence ID" value="NZ_LT629740.1"/>
</dbReference>
<organism evidence="3 4">
    <name type="scientific">Mucilaginibacter mallensis</name>
    <dbReference type="NCBI Taxonomy" id="652787"/>
    <lineage>
        <taxon>Bacteria</taxon>
        <taxon>Pseudomonadati</taxon>
        <taxon>Bacteroidota</taxon>
        <taxon>Sphingobacteriia</taxon>
        <taxon>Sphingobacteriales</taxon>
        <taxon>Sphingobacteriaceae</taxon>
        <taxon>Mucilaginibacter</taxon>
    </lineage>
</organism>
<accession>A0A1H1XH67</accession>
<reference evidence="3 4" key="1">
    <citation type="submission" date="2016-10" db="EMBL/GenBank/DDBJ databases">
        <authorList>
            <person name="de Groot N.N."/>
        </authorList>
    </citation>
    <scope>NUCLEOTIDE SEQUENCE [LARGE SCALE GENOMIC DNA]</scope>
    <source>
        <strain evidence="3 4">MP1X4</strain>
    </source>
</reference>
<dbReference type="GO" id="GO:0005993">
    <property type="term" value="P:trehalose catabolic process"/>
    <property type="evidence" value="ECO:0007669"/>
    <property type="project" value="TreeGrafter"/>
</dbReference>
<keyword evidence="4" id="KW-1185">Reference proteome</keyword>
<dbReference type="PANTHER" id="PTHR23403:SF1">
    <property type="entry name" value="TREHALASE"/>
    <property type="match status" value="1"/>
</dbReference>
<dbReference type="GO" id="GO:0004555">
    <property type="term" value="F:alpha,alpha-trehalase activity"/>
    <property type="evidence" value="ECO:0007669"/>
    <property type="project" value="InterPro"/>
</dbReference>
<sequence>MKRLFLTLSIVLTYWVAYSQQLSPRQLYPGLFEAVQLSSVYADNKTFVDAIPRQPVKVIMSHYQAEKNKPGFDLSRFVNTYFTEPQVANSNFKSDVSAGVRKHIDTLWQVLSRQPDTAKGSSLLDLPHSYIVPGGRFREIYYWDSYFTMLGLQESHKTRMIENMVSNFAYLIDKYGFIPNGNRTYYLTRSQPPFFSLMVELLSRDDGAKILIKYQPEMLKEYAYWMKGAAGLKKGNASKHVVKLTGGEVLNRYWDASDQPREESYKEDVLSAKQTKEAAPVFYRNIRAAAESGWDFSSRWFSDPAKLATIQTTDLIPVDLNCLLYHLEQTIAQSYKLKGDKANYNLYQTKALHRKAAILKYCWDNNRGWFVDYNWHKKQVSAAKTLAGVFPLEFHIADTVQAVSVAVHLQTEFLQSGGLVTTLNTNGQQWDSPNAWAPLQYIAIYGLINYHQSRLARDIAMAWIKTNIRTFKKTGKLLEKYNVVDTHAQAGGGEYNLQDGFGWTNGVLLNLMDYYQVKR</sequence>
<evidence type="ECO:0000313" key="3">
    <source>
        <dbReference type="EMBL" id="SDT08593.1"/>
    </source>
</evidence>
<protein>
    <submittedName>
        <fullName evidence="3">Alpha,alpha-trehalase</fullName>
    </submittedName>
</protein>
<dbReference type="Gene3D" id="1.50.10.10">
    <property type="match status" value="1"/>
</dbReference>
<dbReference type="NCBIfam" id="NF009774">
    <property type="entry name" value="PRK13271.1"/>
    <property type="match status" value="1"/>
</dbReference>